<evidence type="ECO:0000313" key="1">
    <source>
        <dbReference type="EMBL" id="UYV76720.1"/>
    </source>
</evidence>
<sequence length="104" mass="12016">MAELSELPYYRYCRITHIVLIKELYTEKEATVKTECGNTDCLKSRKGVREMKINNLIYAGDTTLPAENKENLKEVIEKVKEESGKFGLKLNIRKSKIITTDNIF</sequence>
<dbReference type="EMBL" id="CP092876">
    <property type="protein sequence ID" value="UYV76720.1"/>
    <property type="molecule type" value="Genomic_DNA"/>
</dbReference>
<dbReference type="PANTHER" id="PTHR47027:SF8">
    <property type="entry name" value="RIBONUCLEASE H"/>
    <property type="match status" value="1"/>
</dbReference>
<reference evidence="1 2" key="1">
    <citation type="submission" date="2022-01" db="EMBL/GenBank/DDBJ databases">
        <title>A chromosomal length assembly of Cordylochernes scorpioides.</title>
        <authorList>
            <person name="Zeh D."/>
            <person name="Zeh J."/>
        </authorList>
    </citation>
    <scope>NUCLEOTIDE SEQUENCE [LARGE SCALE GENOMIC DNA]</scope>
    <source>
        <strain evidence="1">IN4F17</strain>
        <tissue evidence="1">Whole Body</tissue>
    </source>
</reference>
<evidence type="ECO:0000313" key="2">
    <source>
        <dbReference type="Proteomes" id="UP001235939"/>
    </source>
</evidence>
<organism evidence="1 2">
    <name type="scientific">Cordylochernes scorpioides</name>
    <dbReference type="NCBI Taxonomy" id="51811"/>
    <lineage>
        <taxon>Eukaryota</taxon>
        <taxon>Metazoa</taxon>
        <taxon>Ecdysozoa</taxon>
        <taxon>Arthropoda</taxon>
        <taxon>Chelicerata</taxon>
        <taxon>Arachnida</taxon>
        <taxon>Pseudoscorpiones</taxon>
        <taxon>Cheliferoidea</taxon>
        <taxon>Chernetidae</taxon>
        <taxon>Cordylochernes</taxon>
    </lineage>
</organism>
<name>A0ABY6L6F5_9ARAC</name>
<keyword evidence="2" id="KW-1185">Reference proteome</keyword>
<evidence type="ECO:0008006" key="3">
    <source>
        <dbReference type="Google" id="ProtNLM"/>
    </source>
</evidence>
<accession>A0ABY6L6F5</accession>
<protein>
    <recommendedName>
        <fullName evidence="3">Reverse transcriptase domain-containing protein</fullName>
    </recommendedName>
</protein>
<dbReference type="PANTHER" id="PTHR47027">
    <property type="entry name" value="REVERSE TRANSCRIPTASE DOMAIN-CONTAINING PROTEIN"/>
    <property type="match status" value="1"/>
</dbReference>
<gene>
    <name evidence="1" type="ORF">LAZ67_14001870</name>
</gene>
<dbReference type="Proteomes" id="UP001235939">
    <property type="component" value="Chromosome 14"/>
</dbReference>
<proteinExistence type="predicted"/>